<protein>
    <submittedName>
        <fullName evidence="2">Uncharacterized protein</fullName>
    </submittedName>
</protein>
<proteinExistence type="predicted"/>
<gene>
    <name evidence="2" type="ORF">SEMRO_1071_G237890.1</name>
</gene>
<sequence length="155" mass="16638">MAFSHPTISNDKWAAVAGTAFAGIATGCLTFVSFVDARSFLTHVDKNENDLIQRHFPVWWPNGRDLMVPVLLSGAASNTLAYLRTNHVHFAITAGLLGLIGPYTAIILGEDIEALRQSDLKEVGETARSFCNLHHPRLIAAAAGFGLALVALADL</sequence>
<reference evidence="2" key="1">
    <citation type="submission" date="2020-06" db="EMBL/GenBank/DDBJ databases">
        <authorList>
            <consortium name="Plant Systems Biology data submission"/>
        </authorList>
    </citation>
    <scope>NUCLEOTIDE SEQUENCE</scope>
    <source>
        <strain evidence="2">D6</strain>
    </source>
</reference>
<dbReference type="OrthoDB" id="10263376at2759"/>
<keyword evidence="1" id="KW-0472">Membrane</keyword>
<evidence type="ECO:0000313" key="3">
    <source>
        <dbReference type="Proteomes" id="UP001153069"/>
    </source>
</evidence>
<feature type="transmembrane region" description="Helical" evidence="1">
    <location>
        <begin position="12"/>
        <end position="35"/>
    </location>
</feature>
<accession>A0A9N8EG23</accession>
<feature type="transmembrane region" description="Helical" evidence="1">
    <location>
        <begin position="90"/>
        <end position="109"/>
    </location>
</feature>
<feature type="transmembrane region" description="Helical" evidence="1">
    <location>
        <begin position="135"/>
        <end position="153"/>
    </location>
</feature>
<evidence type="ECO:0000313" key="2">
    <source>
        <dbReference type="EMBL" id="CAB9520068.1"/>
    </source>
</evidence>
<dbReference type="AlphaFoldDB" id="A0A9N8EG23"/>
<name>A0A9N8EG23_9STRA</name>
<keyword evidence="1" id="KW-1133">Transmembrane helix</keyword>
<dbReference type="Proteomes" id="UP001153069">
    <property type="component" value="Unassembled WGS sequence"/>
</dbReference>
<evidence type="ECO:0000256" key="1">
    <source>
        <dbReference type="SAM" id="Phobius"/>
    </source>
</evidence>
<organism evidence="2 3">
    <name type="scientific">Seminavis robusta</name>
    <dbReference type="NCBI Taxonomy" id="568900"/>
    <lineage>
        <taxon>Eukaryota</taxon>
        <taxon>Sar</taxon>
        <taxon>Stramenopiles</taxon>
        <taxon>Ochrophyta</taxon>
        <taxon>Bacillariophyta</taxon>
        <taxon>Bacillariophyceae</taxon>
        <taxon>Bacillariophycidae</taxon>
        <taxon>Naviculales</taxon>
        <taxon>Naviculaceae</taxon>
        <taxon>Seminavis</taxon>
    </lineage>
</organism>
<keyword evidence="1" id="KW-0812">Transmembrane</keyword>
<dbReference type="EMBL" id="CAICTM010001069">
    <property type="protein sequence ID" value="CAB9520068.1"/>
    <property type="molecule type" value="Genomic_DNA"/>
</dbReference>
<keyword evidence="3" id="KW-1185">Reference proteome</keyword>
<comment type="caution">
    <text evidence="2">The sequence shown here is derived from an EMBL/GenBank/DDBJ whole genome shotgun (WGS) entry which is preliminary data.</text>
</comment>